<name>A0A7C2UUZ9_9CREN</name>
<protein>
    <recommendedName>
        <fullName evidence="3">Flagellin</fullName>
    </recommendedName>
</protein>
<keyword evidence="1" id="KW-0812">Transmembrane</keyword>
<evidence type="ECO:0000313" key="2">
    <source>
        <dbReference type="EMBL" id="HEU98123.1"/>
    </source>
</evidence>
<sequence>MGESTTITHAILTIAAVTIASIFAFVMLTKISALNSSVSQMIYSNVNSMESSVTIIDFYYSSQNQSFIVFVKNTGSMDISPSFSSMTDVYLGTYGQGSVLYTYASSPSLGHWSYTKTQPDPSWKAGETIIIYIYNNTAVLPPYQVKVVMPNGVGAEMVRGG</sequence>
<dbReference type="Proteomes" id="UP000885664">
    <property type="component" value="Unassembled WGS sequence"/>
</dbReference>
<dbReference type="InterPro" id="IPR002774">
    <property type="entry name" value="Flagellin_arc-type"/>
</dbReference>
<dbReference type="GO" id="GO:0097588">
    <property type="term" value="P:archaeal or bacterial-type flagellum-dependent cell motility"/>
    <property type="evidence" value="ECO:0007669"/>
    <property type="project" value="InterPro"/>
</dbReference>
<dbReference type="Pfam" id="PF01917">
    <property type="entry name" value="Flagellin_arch-type"/>
    <property type="match status" value="1"/>
</dbReference>
<gene>
    <name evidence="2" type="ORF">ENO36_04655</name>
</gene>
<dbReference type="GO" id="GO:0005198">
    <property type="term" value="F:structural molecule activity"/>
    <property type="evidence" value="ECO:0007669"/>
    <property type="project" value="InterPro"/>
</dbReference>
<dbReference type="EMBL" id="DSFE01000097">
    <property type="protein sequence ID" value="HEU98123.1"/>
    <property type="molecule type" value="Genomic_DNA"/>
</dbReference>
<accession>A0A7C2UUZ9</accession>
<organism evidence="2">
    <name type="scientific">Fervidicoccus fontis</name>
    <dbReference type="NCBI Taxonomy" id="683846"/>
    <lineage>
        <taxon>Archaea</taxon>
        <taxon>Thermoproteota</taxon>
        <taxon>Thermoprotei</taxon>
        <taxon>Fervidicoccales</taxon>
        <taxon>Fervidicoccaceae</taxon>
        <taxon>Fervidicoccus</taxon>
    </lineage>
</organism>
<proteinExistence type="predicted"/>
<dbReference type="AlphaFoldDB" id="A0A7C2UUZ9"/>
<reference evidence="2" key="1">
    <citation type="journal article" date="2020" name="mSystems">
        <title>Genome- and Community-Level Interaction Insights into Carbon Utilization and Element Cycling Functions of Hydrothermarchaeota in Hydrothermal Sediment.</title>
        <authorList>
            <person name="Zhou Z."/>
            <person name="Liu Y."/>
            <person name="Xu W."/>
            <person name="Pan J."/>
            <person name="Luo Z.H."/>
            <person name="Li M."/>
        </authorList>
    </citation>
    <scope>NUCLEOTIDE SEQUENCE [LARGE SCALE GENOMIC DNA]</scope>
    <source>
        <strain evidence="2">SpSt-1259</strain>
    </source>
</reference>
<evidence type="ECO:0000256" key="1">
    <source>
        <dbReference type="SAM" id="Phobius"/>
    </source>
</evidence>
<keyword evidence="1" id="KW-0472">Membrane</keyword>
<comment type="caution">
    <text evidence="2">The sequence shown here is derived from an EMBL/GenBank/DDBJ whole genome shotgun (WGS) entry which is preliminary data.</text>
</comment>
<evidence type="ECO:0008006" key="3">
    <source>
        <dbReference type="Google" id="ProtNLM"/>
    </source>
</evidence>
<feature type="transmembrane region" description="Helical" evidence="1">
    <location>
        <begin position="6"/>
        <end position="28"/>
    </location>
</feature>
<keyword evidence="1" id="KW-1133">Transmembrane helix</keyword>